<proteinExistence type="predicted"/>
<dbReference type="EMBL" id="CADCUR010000162">
    <property type="protein sequence ID" value="CAA9404995.1"/>
    <property type="molecule type" value="Genomic_DNA"/>
</dbReference>
<gene>
    <name evidence="1" type="ORF">AVDCRST_MAG74-1866</name>
</gene>
<name>A0A6J4P6T2_9BACT</name>
<organism evidence="1">
    <name type="scientific">uncultured Pyrinomonadaceae bacterium</name>
    <dbReference type="NCBI Taxonomy" id="2283094"/>
    <lineage>
        <taxon>Bacteria</taxon>
        <taxon>Pseudomonadati</taxon>
        <taxon>Acidobacteriota</taxon>
        <taxon>Blastocatellia</taxon>
        <taxon>Blastocatellales</taxon>
        <taxon>Pyrinomonadaceae</taxon>
        <taxon>environmental samples</taxon>
    </lineage>
</organism>
<reference evidence="1" key="1">
    <citation type="submission" date="2020-02" db="EMBL/GenBank/DDBJ databases">
        <authorList>
            <person name="Meier V. D."/>
        </authorList>
    </citation>
    <scope>NUCLEOTIDE SEQUENCE</scope>
    <source>
        <strain evidence="1">AVDCRST_MAG74</strain>
    </source>
</reference>
<evidence type="ECO:0000313" key="1">
    <source>
        <dbReference type="EMBL" id="CAA9404995.1"/>
    </source>
</evidence>
<accession>A0A6J4P6T2</accession>
<sequence>MIVKLITQFPILSTSKIRTKITARFKPRRRLFFQIRKYSLRQTSLRFLINPERQFFRCYPRRFFYTATKKCLSDCRFKISGNCEFNNLQTQFVFYFQGFPK</sequence>
<dbReference type="AlphaFoldDB" id="A0A6J4P6T2"/>
<protein>
    <submittedName>
        <fullName evidence="1">Uncharacterized protein</fullName>
    </submittedName>
</protein>